<organism evidence="1 2">
    <name type="scientific">Winogradskyella psychrotolerans RS-3</name>
    <dbReference type="NCBI Taxonomy" id="641526"/>
    <lineage>
        <taxon>Bacteria</taxon>
        <taxon>Pseudomonadati</taxon>
        <taxon>Bacteroidota</taxon>
        <taxon>Flavobacteriia</taxon>
        <taxon>Flavobacteriales</taxon>
        <taxon>Flavobacteriaceae</taxon>
        <taxon>Winogradskyella</taxon>
    </lineage>
</organism>
<dbReference type="EMBL" id="ATMR01000057">
    <property type="protein sequence ID" value="EPR74064.1"/>
    <property type="molecule type" value="Genomic_DNA"/>
</dbReference>
<keyword evidence="2" id="KW-1185">Reference proteome</keyword>
<dbReference type="AlphaFoldDB" id="S7X4V3"/>
<sequence>MENDIVKAGLKINVKNLNIKIKKKSDILTKNYIEIKKIEVFTKKAELIFYYAIENIEVKTYLFKEDSWKVKKMEIIEL</sequence>
<proteinExistence type="predicted"/>
<evidence type="ECO:0000313" key="2">
    <source>
        <dbReference type="Proteomes" id="UP000014962"/>
    </source>
</evidence>
<dbReference type="Proteomes" id="UP000014962">
    <property type="component" value="Unassembled WGS sequence"/>
</dbReference>
<comment type="caution">
    <text evidence="1">The sequence shown here is derived from an EMBL/GenBank/DDBJ whole genome shotgun (WGS) entry which is preliminary data.</text>
</comment>
<gene>
    <name evidence="1" type="ORF">ADIWIN_0873</name>
</gene>
<protein>
    <submittedName>
        <fullName evidence="1">Uncharacterized protein</fullName>
    </submittedName>
</protein>
<dbReference type="STRING" id="641526.ADIWIN_0873"/>
<reference evidence="1 2" key="1">
    <citation type="journal article" date="2013" name="Genome Announc.">
        <title>Draft Genome Sequence of Winogradskyella psychrotolerans RS-3T, Isolated from the Marine Transect of Kongsfjorden, Ny-Alesund, Svalbard, Arctic Ocean.</title>
        <authorList>
            <person name="Kumar Pinnaka A."/>
            <person name="Ara S."/>
            <person name="Singh A."/>
            <person name="Shivaji S."/>
        </authorList>
    </citation>
    <scope>NUCLEOTIDE SEQUENCE [LARGE SCALE GENOMIC DNA]</scope>
    <source>
        <strain evidence="1 2">RS-3</strain>
    </source>
</reference>
<evidence type="ECO:0000313" key="1">
    <source>
        <dbReference type="EMBL" id="EPR74064.1"/>
    </source>
</evidence>
<name>S7X4V3_9FLAO</name>
<accession>S7X4V3</accession>